<dbReference type="Pfam" id="PF00015">
    <property type="entry name" value="MCPsignal"/>
    <property type="match status" value="1"/>
</dbReference>
<dbReference type="InterPro" id="IPR033462">
    <property type="entry name" value="Cache_3-Cache_2"/>
</dbReference>
<dbReference type="GO" id="GO:0004888">
    <property type="term" value="F:transmembrane signaling receptor activity"/>
    <property type="evidence" value="ECO:0007669"/>
    <property type="project" value="InterPro"/>
</dbReference>
<evidence type="ECO:0000313" key="9">
    <source>
        <dbReference type="Proteomes" id="UP000182264"/>
    </source>
</evidence>
<dbReference type="InterPro" id="IPR029151">
    <property type="entry name" value="Sensor-like_sf"/>
</dbReference>
<sequence>MSQAMAESVTKQVHANLNVAQEVLDSAGGIALAGETVAWDAVNQFTGQQIAVELPKMHMGGEWLGINTEAQVKTPLVDKVFELVGGTATVFQRMNEEGDMLRVATNVLKEDGRRAIGTFIPALRDGRSNPITEAVLAGKTYVGRAFVVNDWYITAYKPIWDKQKSRVIGMLYFGEKQENVESLRKGILDIVVGRSGQVYVVGAAADQKGRVLLARDKAVEGQNLLSAEDANGSAYIRNIVEKAASLNSASGSIPTFVEKYVLKDDTGKTATKIGVVSYYKPWDWAIVAEYDARDIEALIAGVNGNLNTMARWIVVIALVAGGCTVIGAVCGGRAISKPLGEAVEMLRDLESGRLDRRLTIRGRDEIGELAATMNKFADNLGNEILEAFQRLSEGDFTFEAAGLIREPLANTNRALNALMAQIQQASNQIASGSGQVADSSQALSQGATESASSMEQITASMHDLESKTRSNADHAVQANSLADNARGVAETGKVQMMEMVSAMRDINASSMDISKIIKVIDEIAFQTNLLALNAAVEAARAGQHGKGFAVVAEEVRNLAARSAVAAKETAELIEGSVKKTEHGTEIAGTAAAALEKIVAEITRVTDLIGDMAMSSQEQAEGIIQVNQGLAQIDSVTQQNTATSEENAAVAEELSSQAAGLQALIAQFKLKQDKSSARRAITAG</sequence>
<dbReference type="CDD" id="cd06225">
    <property type="entry name" value="HAMP"/>
    <property type="match status" value="1"/>
</dbReference>
<evidence type="ECO:0000256" key="5">
    <source>
        <dbReference type="SAM" id="Phobius"/>
    </source>
</evidence>
<dbReference type="AlphaFoldDB" id="A0A1L3GEX7"/>
<proteinExistence type="inferred from homology"/>
<dbReference type="GO" id="GO:0005886">
    <property type="term" value="C:plasma membrane"/>
    <property type="evidence" value="ECO:0007669"/>
    <property type="project" value="TreeGrafter"/>
</dbReference>
<dbReference type="Gene3D" id="1.10.287.950">
    <property type="entry name" value="Methyl-accepting chemotaxis protein"/>
    <property type="match status" value="1"/>
</dbReference>
<accession>A0A1L3GEX7</accession>
<keyword evidence="5" id="KW-1133">Transmembrane helix</keyword>
<dbReference type="GO" id="GO:0006935">
    <property type="term" value="P:chemotaxis"/>
    <property type="evidence" value="ECO:0007669"/>
    <property type="project" value="InterPro"/>
</dbReference>
<dbReference type="EMBL" id="CP015518">
    <property type="protein sequence ID" value="APG24487.1"/>
    <property type="molecule type" value="Genomic_DNA"/>
</dbReference>
<comment type="similarity">
    <text evidence="2">Belongs to the methyl-accepting chemotaxis (MCP) protein family.</text>
</comment>
<keyword evidence="5" id="KW-0812">Transmembrane</keyword>
<reference evidence="8 9" key="1">
    <citation type="journal article" date="2017" name="Genome Announc.">
        <title>Complete Genome Sequences of Two Acetylene-Fermenting Pelobacter acetylenicus Strains.</title>
        <authorList>
            <person name="Sutton J.M."/>
            <person name="Baesman S.M."/>
            <person name="Fierst J.L."/>
            <person name="Poret-Peterson A.T."/>
            <person name="Oremland R.S."/>
            <person name="Dunlap D.S."/>
            <person name="Akob D.M."/>
        </authorList>
    </citation>
    <scope>NUCLEOTIDE SEQUENCE [LARGE SCALE GENOMIC DNA]</scope>
    <source>
        <strain evidence="8 9">DSM 3247</strain>
    </source>
</reference>
<evidence type="ECO:0000256" key="2">
    <source>
        <dbReference type="ARBA" id="ARBA00029447"/>
    </source>
</evidence>
<evidence type="ECO:0000259" key="6">
    <source>
        <dbReference type="PROSITE" id="PS50111"/>
    </source>
</evidence>
<dbReference type="InterPro" id="IPR004090">
    <property type="entry name" value="Chemotax_Me-accpt_rcpt"/>
</dbReference>
<dbReference type="PANTHER" id="PTHR43531">
    <property type="entry name" value="PROTEIN ICFG"/>
    <property type="match status" value="1"/>
</dbReference>
<organism evidence="8 9">
    <name type="scientific">Syntrophotalea acetylenica</name>
    <name type="common">Pelobacter acetylenicus</name>
    <dbReference type="NCBI Taxonomy" id="29542"/>
    <lineage>
        <taxon>Bacteria</taxon>
        <taxon>Pseudomonadati</taxon>
        <taxon>Thermodesulfobacteriota</taxon>
        <taxon>Desulfuromonadia</taxon>
        <taxon>Desulfuromonadales</taxon>
        <taxon>Syntrophotaleaceae</taxon>
        <taxon>Syntrophotalea</taxon>
    </lineage>
</organism>
<dbReference type="SMART" id="SM00304">
    <property type="entry name" value="HAMP"/>
    <property type="match status" value="1"/>
</dbReference>
<evidence type="ECO:0000313" key="8">
    <source>
        <dbReference type="EMBL" id="APG24487.1"/>
    </source>
</evidence>
<dbReference type="Proteomes" id="UP000182264">
    <property type="component" value="Chromosome"/>
</dbReference>
<dbReference type="InterPro" id="IPR003660">
    <property type="entry name" value="HAMP_dom"/>
</dbReference>
<dbReference type="Pfam" id="PF17201">
    <property type="entry name" value="Cache_3-Cache_2"/>
    <property type="match status" value="1"/>
</dbReference>
<feature type="domain" description="Methyl-accepting transducer" evidence="6">
    <location>
        <begin position="425"/>
        <end position="654"/>
    </location>
</feature>
<dbReference type="InterPro" id="IPR051310">
    <property type="entry name" value="MCP_chemotaxis"/>
</dbReference>
<protein>
    <submittedName>
        <fullName evidence="8">Chemotaxis protein</fullName>
    </submittedName>
</protein>
<gene>
    <name evidence="8" type="ORF">A7E75_05145</name>
</gene>
<dbReference type="PROSITE" id="PS50885">
    <property type="entry name" value="HAMP"/>
    <property type="match status" value="1"/>
</dbReference>
<evidence type="ECO:0000259" key="7">
    <source>
        <dbReference type="PROSITE" id="PS50885"/>
    </source>
</evidence>
<dbReference type="STRING" id="29542.A6070_13795"/>
<evidence type="ECO:0000256" key="1">
    <source>
        <dbReference type="ARBA" id="ARBA00022481"/>
    </source>
</evidence>
<feature type="region of interest" description="Disordered" evidence="4">
    <location>
        <begin position="436"/>
        <end position="457"/>
    </location>
</feature>
<dbReference type="PROSITE" id="PS50111">
    <property type="entry name" value="CHEMOTAXIS_TRANSDUC_2"/>
    <property type="match status" value="1"/>
</dbReference>
<dbReference type="SMART" id="SM00283">
    <property type="entry name" value="MA"/>
    <property type="match status" value="1"/>
</dbReference>
<dbReference type="GO" id="GO:0007165">
    <property type="term" value="P:signal transduction"/>
    <property type="evidence" value="ECO:0007669"/>
    <property type="project" value="UniProtKB-KW"/>
</dbReference>
<dbReference type="SUPFAM" id="SSF58104">
    <property type="entry name" value="Methyl-accepting chemotaxis protein (MCP) signaling domain"/>
    <property type="match status" value="1"/>
</dbReference>
<keyword evidence="5" id="KW-0472">Membrane</keyword>
<keyword evidence="9" id="KW-1185">Reference proteome</keyword>
<dbReference type="PRINTS" id="PR00260">
    <property type="entry name" value="CHEMTRNSDUCR"/>
</dbReference>
<dbReference type="SUPFAM" id="SSF103190">
    <property type="entry name" value="Sensory domain-like"/>
    <property type="match status" value="1"/>
</dbReference>
<evidence type="ECO:0000256" key="4">
    <source>
        <dbReference type="SAM" id="MobiDB-lite"/>
    </source>
</evidence>
<evidence type="ECO:0000256" key="3">
    <source>
        <dbReference type="PROSITE-ProRule" id="PRU00284"/>
    </source>
</evidence>
<name>A0A1L3GEX7_SYNAC</name>
<dbReference type="CDD" id="cd11386">
    <property type="entry name" value="MCP_signal"/>
    <property type="match status" value="1"/>
</dbReference>
<dbReference type="Gene3D" id="3.30.450.20">
    <property type="entry name" value="PAS domain"/>
    <property type="match status" value="1"/>
</dbReference>
<feature type="transmembrane region" description="Helical" evidence="5">
    <location>
        <begin position="309"/>
        <end position="330"/>
    </location>
</feature>
<dbReference type="Pfam" id="PF00672">
    <property type="entry name" value="HAMP"/>
    <property type="match status" value="1"/>
</dbReference>
<keyword evidence="1" id="KW-0488">Methylation</keyword>
<keyword evidence="3" id="KW-0807">Transducer</keyword>
<feature type="domain" description="HAMP" evidence="7">
    <location>
        <begin position="333"/>
        <end position="385"/>
    </location>
</feature>
<dbReference type="PANTHER" id="PTHR43531:SF14">
    <property type="entry name" value="METHYL-ACCEPTING CHEMOTAXIS PROTEIN I-RELATED"/>
    <property type="match status" value="1"/>
</dbReference>
<dbReference type="InterPro" id="IPR004089">
    <property type="entry name" value="MCPsignal_dom"/>
</dbReference>